<protein>
    <submittedName>
        <fullName evidence="4">Unnamed protein product</fullName>
    </submittedName>
</protein>
<comment type="caution">
    <text evidence="4">The sequence shown here is derived from an EMBL/GenBank/DDBJ whole genome shotgun (WGS) entry which is preliminary data.</text>
</comment>
<dbReference type="InterPro" id="IPR006671">
    <property type="entry name" value="Cyclin_N"/>
</dbReference>
<comment type="similarity">
    <text evidence="1">Belongs to the cyclin family.</text>
</comment>
<dbReference type="SMART" id="SM00385">
    <property type="entry name" value="CYCLIN"/>
    <property type="match status" value="1"/>
</dbReference>
<dbReference type="InterPro" id="IPR036915">
    <property type="entry name" value="Cyclin-like_sf"/>
</dbReference>
<dbReference type="GO" id="GO:0016538">
    <property type="term" value="F:cyclin-dependent protein serine/threonine kinase regulator activity"/>
    <property type="evidence" value="ECO:0007669"/>
    <property type="project" value="InterPro"/>
</dbReference>
<feature type="compositionally biased region" description="Basic and acidic residues" evidence="2">
    <location>
        <begin position="51"/>
        <end position="71"/>
    </location>
</feature>
<keyword evidence="5" id="KW-1185">Reference proteome</keyword>
<dbReference type="AlphaFoldDB" id="A0A9W7CZV0"/>
<dbReference type="EMBL" id="BSXT01001793">
    <property type="protein sequence ID" value="GMF45177.1"/>
    <property type="molecule type" value="Genomic_DNA"/>
</dbReference>
<keyword evidence="1" id="KW-0195">Cyclin</keyword>
<dbReference type="InterPro" id="IPR039361">
    <property type="entry name" value="Cyclin"/>
</dbReference>
<dbReference type="Proteomes" id="UP001165121">
    <property type="component" value="Unassembled WGS sequence"/>
</dbReference>
<dbReference type="PANTHER" id="PTHR10177">
    <property type="entry name" value="CYCLINS"/>
    <property type="match status" value="1"/>
</dbReference>
<proteinExistence type="inferred from homology"/>
<accession>A0A9W7CZV0</accession>
<name>A0A9W7CZV0_9STRA</name>
<reference evidence="4" key="1">
    <citation type="submission" date="2023-04" db="EMBL/GenBank/DDBJ databases">
        <title>Phytophthora fragariaefolia NBRC 109709.</title>
        <authorList>
            <person name="Ichikawa N."/>
            <person name="Sato H."/>
            <person name="Tonouchi N."/>
        </authorList>
    </citation>
    <scope>NUCLEOTIDE SEQUENCE</scope>
    <source>
        <strain evidence="4">NBRC 109709</strain>
    </source>
</reference>
<feature type="domain" description="Cyclin-like" evidence="3">
    <location>
        <begin position="236"/>
        <end position="311"/>
    </location>
</feature>
<evidence type="ECO:0000256" key="2">
    <source>
        <dbReference type="SAM" id="MobiDB-lite"/>
    </source>
</evidence>
<evidence type="ECO:0000259" key="3">
    <source>
        <dbReference type="SMART" id="SM00385"/>
    </source>
</evidence>
<dbReference type="OrthoDB" id="5590282at2759"/>
<dbReference type="GO" id="GO:0044772">
    <property type="term" value="P:mitotic cell cycle phase transition"/>
    <property type="evidence" value="ECO:0007669"/>
    <property type="project" value="InterPro"/>
</dbReference>
<dbReference type="Gene3D" id="1.10.472.10">
    <property type="entry name" value="Cyclin-like"/>
    <property type="match status" value="2"/>
</dbReference>
<dbReference type="InterPro" id="IPR013763">
    <property type="entry name" value="Cyclin-like_dom"/>
</dbReference>
<feature type="compositionally biased region" description="Basic and acidic residues" evidence="2">
    <location>
        <begin position="91"/>
        <end position="100"/>
    </location>
</feature>
<organism evidence="4 5">
    <name type="scientific">Phytophthora fragariaefolia</name>
    <dbReference type="NCBI Taxonomy" id="1490495"/>
    <lineage>
        <taxon>Eukaryota</taxon>
        <taxon>Sar</taxon>
        <taxon>Stramenopiles</taxon>
        <taxon>Oomycota</taxon>
        <taxon>Peronosporomycetes</taxon>
        <taxon>Peronosporales</taxon>
        <taxon>Peronosporaceae</taxon>
        <taxon>Phytophthora</taxon>
    </lineage>
</organism>
<evidence type="ECO:0000256" key="1">
    <source>
        <dbReference type="RuleBase" id="RU000383"/>
    </source>
</evidence>
<dbReference type="InterPro" id="IPR046965">
    <property type="entry name" value="Cyclin_A/B-like"/>
</dbReference>
<gene>
    <name evidence="4" type="ORF">Pfra01_001605000</name>
</gene>
<feature type="region of interest" description="Disordered" evidence="2">
    <location>
        <begin position="1"/>
        <end position="125"/>
    </location>
</feature>
<feature type="compositionally biased region" description="Basic and acidic residues" evidence="2">
    <location>
        <begin position="17"/>
        <end position="34"/>
    </location>
</feature>
<dbReference type="PIRSF" id="PIRSF001771">
    <property type="entry name" value="Cyclin_A_B_D_E"/>
    <property type="match status" value="1"/>
</dbReference>
<dbReference type="Pfam" id="PF00134">
    <property type="entry name" value="Cyclin_N"/>
    <property type="match status" value="2"/>
</dbReference>
<evidence type="ECO:0000313" key="5">
    <source>
        <dbReference type="Proteomes" id="UP001165121"/>
    </source>
</evidence>
<sequence>MAATAASKAKKRAAVARRADAARAKKRRLEDAAPHAKVQTSLLSFQAPKAEANKENEELAVKLESNDQKEDSQEDTNVVKQEDNNQQEEDATLREEKQETPESDVAERPQPAAVPPPRDEFEPRPYKFTFDHSSSCFDRDTYAAAVRDIDAPSPTTSSHHAKLVRDLDIYYRRHETKYLPEADYIGTVQLDINEKMRTILVDWLVEVGEEYELDSLTFHKAVSLAARLSWCRIWVTYVSVLFDKFQVNLVDRCLKKIKINRKQFQLLGCACMMIAAKFEEVYGPNVEEFVYISDQTYTAQEVRVVVLAQCPDNC</sequence>
<evidence type="ECO:0000313" key="4">
    <source>
        <dbReference type="EMBL" id="GMF45177.1"/>
    </source>
</evidence>
<dbReference type="SUPFAM" id="SSF47954">
    <property type="entry name" value="Cyclin-like"/>
    <property type="match status" value="1"/>
</dbReference>